<dbReference type="SUPFAM" id="SSF109854">
    <property type="entry name" value="DinB/YfiT-like putative metalloenzymes"/>
    <property type="match status" value="1"/>
</dbReference>
<proteinExistence type="predicted"/>
<evidence type="ECO:0008006" key="3">
    <source>
        <dbReference type="Google" id="ProtNLM"/>
    </source>
</evidence>
<name>A0A0N0GL82_9NEIS</name>
<dbReference type="AlphaFoldDB" id="A0A0N0GL82"/>
<gene>
    <name evidence="1" type="ORF">WG78_20225</name>
</gene>
<dbReference type="EMBL" id="LAQT01000036">
    <property type="protein sequence ID" value="KPC49686.1"/>
    <property type="molecule type" value="Genomic_DNA"/>
</dbReference>
<dbReference type="PANTHER" id="PTHR36922">
    <property type="entry name" value="BLL2446 PROTEIN"/>
    <property type="match status" value="1"/>
</dbReference>
<dbReference type="Pfam" id="PF09351">
    <property type="entry name" value="DUF1993"/>
    <property type="match status" value="1"/>
</dbReference>
<comment type="caution">
    <text evidence="1">The sequence shown here is derived from an EMBL/GenBank/DDBJ whole genome shotgun (WGS) entry which is preliminary data.</text>
</comment>
<sequence>MTISLYHASVPVFLRGLDNLEAVLRKAQAHAAEKQLDPAALLSARLAPDMFDLTRQVQSACDAAKAGTARLAGQTPPSFADTETTFAELFERIAKTVAFIKSVPASDIDGHEDRVVTLKMRGGEVSFAPVPYLLSFVLPNFYFHLTTAYGVMRHYGVQLGKLDYLGTLPPPADWI</sequence>
<dbReference type="OrthoDB" id="338237at2"/>
<reference evidence="1 2" key="1">
    <citation type="submission" date="2015-07" db="EMBL/GenBank/DDBJ databases">
        <title>Draft genome sequence of the Amantichitinum ursilacus IGB-41, a new chitin-degrading bacterium.</title>
        <authorList>
            <person name="Kirstahler P."/>
            <person name="Guenther M."/>
            <person name="Grumaz C."/>
            <person name="Rupp S."/>
            <person name="Zibek S."/>
            <person name="Sohn K."/>
        </authorList>
    </citation>
    <scope>NUCLEOTIDE SEQUENCE [LARGE SCALE GENOMIC DNA]</scope>
    <source>
        <strain evidence="1 2">IGB-41</strain>
    </source>
</reference>
<dbReference type="RefSeq" id="WP_053939609.1">
    <property type="nucleotide sequence ID" value="NZ_LAQT01000036.1"/>
</dbReference>
<accession>A0A0N0GL82</accession>
<dbReference type="STRING" id="857265.WG78_20225"/>
<evidence type="ECO:0000313" key="1">
    <source>
        <dbReference type="EMBL" id="KPC49686.1"/>
    </source>
</evidence>
<protein>
    <recommendedName>
        <fullName evidence="3">DUF1993 domain-containing protein</fullName>
    </recommendedName>
</protein>
<organism evidence="1 2">
    <name type="scientific">Amantichitinum ursilacus</name>
    <dbReference type="NCBI Taxonomy" id="857265"/>
    <lineage>
        <taxon>Bacteria</taxon>
        <taxon>Pseudomonadati</taxon>
        <taxon>Pseudomonadota</taxon>
        <taxon>Betaproteobacteria</taxon>
        <taxon>Neisseriales</taxon>
        <taxon>Chitinibacteraceae</taxon>
        <taxon>Amantichitinum</taxon>
    </lineage>
</organism>
<evidence type="ECO:0000313" key="2">
    <source>
        <dbReference type="Proteomes" id="UP000037939"/>
    </source>
</evidence>
<dbReference type="Gene3D" id="1.20.120.450">
    <property type="entry name" value="dinb family like domain"/>
    <property type="match status" value="1"/>
</dbReference>
<dbReference type="PATRIC" id="fig|857265.3.peg.4141"/>
<dbReference type="InterPro" id="IPR018531">
    <property type="entry name" value="DUF1993"/>
</dbReference>
<keyword evidence="2" id="KW-1185">Reference proteome</keyword>
<dbReference type="Proteomes" id="UP000037939">
    <property type="component" value="Unassembled WGS sequence"/>
</dbReference>
<dbReference type="InterPro" id="IPR034660">
    <property type="entry name" value="DinB/YfiT-like"/>
</dbReference>
<dbReference type="PANTHER" id="PTHR36922:SF1">
    <property type="entry name" value="DUF1993 DOMAIN-CONTAINING PROTEIN"/>
    <property type="match status" value="1"/>
</dbReference>